<gene>
    <name evidence="1" type="ORF">SAMN04489717_4637</name>
</gene>
<dbReference type="AlphaFoldDB" id="A0A1H1WQY8"/>
<dbReference type="STRING" id="117157.SAMN04489717_4637"/>
<dbReference type="Pfam" id="PF18963">
    <property type="entry name" value="DUF5703"/>
    <property type="match status" value="1"/>
</dbReference>
<evidence type="ECO:0000313" key="1">
    <source>
        <dbReference type="EMBL" id="SDS99698.1"/>
    </source>
</evidence>
<accession>A0A1H1WQY8</accession>
<dbReference type="InterPro" id="IPR043758">
    <property type="entry name" value="DUF5703"/>
</dbReference>
<evidence type="ECO:0008006" key="3">
    <source>
        <dbReference type="Google" id="ProtNLM"/>
    </source>
</evidence>
<organism evidence="1 2">
    <name type="scientific">Actinopolymorpha singaporensis</name>
    <dbReference type="NCBI Taxonomy" id="117157"/>
    <lineage>
        <taxon>Bacteria</taxon>
        <taxon>Bacillati</taxon>
        <taxon>Actinomycetota</taxon>
        <taxon>Actinomycetes</taxon>
        <taxon>Propionibacteriales</taxon>
        <taxon>Actinopolymorphaceae</taxon>
        <taxon>Actinopolymorpha</taxon>
    </lineage>
</organism>
<keyword evidence="2" id="KW-1185">Reference proteome</keyword>
<proteinExistence type="predicted"/>
<dbReference type="OrthoDB" id="3481802at2"/>
<name>A0A1H1WQY8_9ACTN</name>
<dbReference type="EMBL" id="LT629732">
    <property type="protein sequence ID" value="SDS99698.1"/>
    <property type="molecule type" value="Genomic_DNA"/>
</dbReference>
<evidence type="ECO:0000313" key="2">
    <source>
        <dbReference type="Proteomes" id="UP000198983"/>
    </source>
</evidence>
<sequence>MAEYETHQLQLPRTLSRRVVRQFLVERAEYGGWELARVRVYPDGRRTVTLRRKIIRVTKTGPLPGALTA</sequence>
<dbReference type="RefSeq" id="WP_092655703.1">
    <property type="nucleotide sequence ID" value="NZ_LT629732.1"/>
</dbReference>
<protein>
    <recommendedName>
        <fullName evidence="3">Dihydroorotate dehydrogenase</fullName>
    </recommendedName>
</protein>
<reference evidence="1 2" key="1">
    <citation type="submission" date="2016-10" db="EMBL/GenBank/DDBJ databases">
        <authorList>
            <person name="de Groot N.N."/>
        </authorList>
    </citation>
    <scope>NUCLEOTIDE SEQUENCE [LARGE SCALE GENOMIC DNA]</scope>
    <source>
        <strain evidence="1 2">DSM 22024</strain>
    </source>
</reference>
<dbReference type="Proteomes" id="UP000198983">
    <property type="component" value="Chromosome I"/>
</dbReference>